<dbReference type="AlphaFoldDB" id="A0A8W8I3I2"/>
<evidence type="ECO:0000313" key="4">
    <source>
        <dbReference type="Proteomes" id="UP000005408"/>
    </source>
</evidence>
<keyword evidence="4" id="KW-1185">Reference proteome</keyword>
<dbReference type="EnsemblMetazoa" id="G12407.2">
    <property type="protein sequence ID" value="G12407.2:cds"/>
    <property type="gene ID" value="G12407"/>
</dbReference>
<feature type="region of interest" description="Disordered" evidence="2">
    <location>
        <begin position="162"/>
        <end position="213"/>
    </location>
</feature>
<evidence type="ECO:0000256" key="2">
    <source>
        <dbReference type="SAM" id="MobiDB-lite"/>
    </source>
</evidence>
<accession>A0A8W8I3I2</accession>
<sequence length="213" mass="24967">MQKVVREKQEMMYSMGNLQRIELENHRLKHQNMDQSEQITKLHASLQEYGLLRDHIQEYYKALQDSQMELQREKEKSRHINDLLSKTGYRLDSMASELNNYRTMTDEKSNKLERKLDRLTIDNEKLTEERDKCEQKSFEYKDECRSLREDLEKSQAECRDLLSQTQDGASDGTTSLLQGNYFTSTPMGNGFGKPSSQSNFVFGIGGDKMNRKK</sequence>
<dbReference type="Proteomes" id="UP000005408">
    <property type="component" value="Unassembled WGS sequence"/>
</dbReference>
<reference evidence="3" key="1">
    <citation type="submission" date="2022-08" db="UniProtKB">
        <authorList>
            <consortium name="EnsemblMetazoa"/>
        </authorList>
    </citation>
    <scope>IDENTIFICATION</scope>
    <source>
        <strain evidence="3">05x7-T-G4-1.051#20</strain>
    </source>
</reference>
<keyword evidence="1" id="KW-0175">Coiled coil</keyword>
<name>A0A8W8I3I2_MAGGI</name>
<feature type="compositionally biased region" description="Polar residues" evidence="2">
    <location>
        <begin position="162"/>
        <end position="187"/>
    </location>
</feature>
<feature type="coiled-coil region" evidence="1">
    <location>
        <begin position="18"/>
        <end position="76"/>
    </location>
</feature>
<proteinExistence type="predicted"/>
<organism evidence="3 4">
    <name type="scientific">Magallana gigas</name>
    <name type="common">Pacific oyster</name>
    <name type="synonym">Crassostrea gigas</name>
    <dbReference type="NCBI Taxonomy" id="29159"/>
    <lineage>
        <taxon>Eukaryota</taxon>
        <taxon>Metazoa</taxon>
        <taxon>Spiralia</taxon>
        <taxon>Lophotrochozoa</taxon>
        <taxon>Mollusca</taxon>
        <taxon>Bivalvia</taxon>
        <taxon>Autobranchia</taxon>
        <taxon>Pteriomorphia</taxon>
        <taxon>Ostreida</taxon>
        <taxon>Ostreoidea</taxon>
        <taxon>Ostreidae</taxon>
        <taxon>Magallana</taxon>
    </lineage>
</organism>
<evidence type="ECO:0000256" key="1">
    <source>
        <dbReference type="SAM" id="Coils"/>
    </source>
</evidence>
<evidence type="ECO:0000313" key="3">
    <source>
        <dbReference type="EnsemblMetazoa" id="G12407.2:cds"/>
    </source>
</evidence>
<protein>
    <submittedName>
        <fullName evidence="3">Uncharacterized protein</fullName>
    </submittedName>
</protein>